<gene>
    <name evidence="2" type="ORF">V6590_20830</name>
</gene>
<feature type="non-terminal residue" evidence="2">
    <location>
        <position position="1"/>
    </location>
</feature>
<dbReference type="Pfam" id="PF13676">
    <property type="entry name" value="TIR_2"/>
    <property type="match status" value="1"/>
</dbReference>
<dbReference type="InterPro" id="IPR035897">
    <property type="entry name" value="Toll_tir_struct_dom_sf"/>
</dbReference>
<dbReference type="InterPro" id="IPR000157">
    <property type="entry name" value="TIR_dom"/>
</dbReference>
<dbReference type="EMBL" id="JBALHR010000059">
    <property type="protein sequence ID" value="MEH7830590.1"/>
    <property type="molecule type" value="Genomic_DNA"/>
</dbReference>
<feature type="domain" description="TIR" evidence="1">
    <location>
        <begin position="49"/>
        <end position="171"/>
    </location>
</feature>
<keyword evidence="3" id="KW-1185">Reference proteome</keyword>
<keyword evidence="2" id="KW-0675">Receptor</keyword>
<comment type="caution">
    <text evidence="2">The sequence shown here is derived from an EMBL/GenBank/DDBJ whole genome shotgun (WGS) entry which is preliminary data.</text>
</comment>
<organism evidence="2 3">
    <name type="scientific">Gemmobacter denitrificans</name>
    <dbReference type="NCBI Taxonomy" id="3123040"/>
    <lineage>
        <taxon>Bacteria</taxon>
        <taxon>Pseudomonadati</taxon>
        <taxon>Pseudomonadota</taxon>
        <taxon>Alphaproteobacteria</taxon>
        <taxon>Rhodobacterales</taxon>
        <taxon>Paracoccaceae</taxon>
        <taxon>Gemmobacter</taxon>
    </lineage>
</organism>
<dbReference type="Proteomes" id="UP001431963">
    <property type="component" value="Unassembled WGS sequence"/>
</dbReference>
<sequence>AQKAMEAAITAVVAEAQRLGVSPKGDQLSTKDSTMTAGPDPAKPVSYYVSYAWNDNEDPAAGNIEGVVDDLCAKAKKRGIDIHRDKDNITLGGRISEYMAQLARGDRIIVILSDRYLKSRACMLELYEIWIQARAEDATFLEKVRVFTHPDTKIFTPVDRAKVAKHWADLYEEEKPLLDHMGVADRVGHLALKKFAAHVGDILSLVADTLHPRQLDDLLKYSFD</sequence>
<dbReference type="Gene3D" id="3.40.50.10140">
    <property type="entry name" value="Toll/interleukin-1 receptor homology (TIR) domain"/>
    <property type="match status" value="1"/>
</dbReference>
<name>A0ABU8C1Q2_9RHOB</name>
<accession>A0ABU8C1Q2</accession>
<protein>
    <submittedName>
        <fullName evidence="2">Toll/interleukin-1 receptor domain-containing protein</fullName>
    </submittedName>
</protein>
<proteinExistence type="predicted"/>
<reference evidence="2" key="1">
    <citation type="submission" date="2024-02" db="EMBL/GenBank/DDBJ databases">
        <title>Genome sequences of strain Gemmobacter sp. JM10B15.</title>
        <authorList>
            <person name="Zhang M."/>
        </authorList>
    </citation>
    <scope>NUCLEOTIDE SEQUENCE</scope>
    <source>
        <strain evidence="2">JM10B15</strain>
    </source>
</reference>
<evidence type="ECO:0000313" key="3">
    <source>
        <dbReference type="Proteomes" id="UP001431963"/>
    </source>
</evidence>
<dbReference type="SUPFAM" id="SSF52200">
    <property type="entry name" value="Toll/Interleukin receptor TIR domain"/>
    <property type="match status" value="1"/>
</dbReference>
<evidence type="ECO:0000313" key="2">
    <source>
        <dbReference type="EMBL" id="MEH7830590.1"/>
    </source>
</evidence>
<dbReference type="RefSeq" id="WP_335425631.1">
    <property type="nucleotide sequence ID" value="NZ_JBALHR010000059.1"/>
</dbReference>
<evidence type="ECO:0000259" key="1">
    <source>
        <dbReference type="Pfam" id="PF13676"/>
    </source>
</evidence>